<dbReference type="InterPro" id="IPR050261">
    <property type="entry name" value="FrsA_esterase"/>
</dbReference>
<keyword evidence="4" id="KW-1185">Reference proteome</keyword>
<comment type="caution">
    <text evidence="3">The sequence shown here is derived from an EMBL/GenBank/DDBJ whole genome shotgun (WGS) entry which is preliminary data.</text>
</comment>
<dbReference type="RefSeq" id="WP_205122457.1">
    <property type="nucleotide sequence ID" value="NZ_JAFBCM010000001.1"/>
</dbReference>
<dbReference type="EC" id="3.1.-.-" evidence="3"/>
<name>A0ABV7Y9Y2_9ACTN</name>
<dbReference type="Proteomes" id="UP001595699">
    <property type="component" value="Unassembled WGS sequence"/>
</dbReference>
<dbReference type="Gene3D" id="3.40.50.1820">
    <property type="entry name" value="alpha/beta hydrolase"/>
    <property type="match status" value="1"/>
</dbReference>
<dbReference type="PANTHER" id="PTHR22946">
    <property type="entry name" value="DIENELACTONE HYDROLASE DOMAIN-CONTAINING PROTEIN-RELATED"/>
    <property type="match status" value="1"/>
</dbReference>
<proteinExistence type="inferred from homology"/>
<comment type="similarity">
    <text evidence="1">Belongs to the AB hydrolase superfamily.</text>
</comment>
<dbReference type="InterPro" id="IPR002925">
    <property type="entry name" value="Dienelactn_hydro"/>
</dbReference>
<evidence type="ECO:0000313" key="3">
    <source>
        <dbReference type="EMBL" id="MFC3760500.1"/>
    </source>
</evidence>
<keyword evidence="3" id="KW-0378">Hydrolase</keyword>
<dbReference type="GO" id="GO:0016787">
    <property type="term" value="F:hydrolase activity"/>
    <property type="evidence" value="ECO:0007669"/>
    <property type="project" value="UniProtKB-KW"/>
</dbReference>
<evidence type="ECO:0000256" key="1">
    <source>
        <dbReference type="ARBA" id="ARBA00008645"/>
    </source>
</evidence>
<dbReference type="Pfam" id="PF01738">
    <property type="entry name" value="DLH"/>
    <property type="match status" value="1"/>
</dbReference>
<gene>
    <name evidence="3" type="ORF">ACFOUW_06600</name>
</gene>
<sequence>MATYQDLGPYSDFVDAARARQPARDGGGVRAALGFDGPDTLPTDVRLEGTWERDGVVGEELTWSVGYGPRTAATFVKPAGATGPLPGVVALHSHDGYTFHGREKVVDGADGLPPDLTRIRNEQYGGVAFANRLAKAGFAVLAPDVFCWGSRRFPVETMPESIRRHTKVIAPDADEVTEQNAAGRLFENLVEKYCVLLGASMAGVVAAEDRMAVDYLASRPDVQAGKVGCVGLSGGGARSALLQATSERIGAAVVVGMMSTYEGLLDHNVAGHTWMFFPAGWARHSDWPDLAAARAPSPLLVQYDNEDPLFTPDGMRAAHAKLQAAYGEAGGYEGRFYDGPHKFDQPMQDDAAAWLTGQLSAAPAP</sequence>
<evidence type="ECO:0000313" key="4">
    <source>
        <dbReference type="Proteomes" id="UP001595699"/>
    </source>
</evidence>
<dbReference type="PANTHER" id="PTHR22946:SF8">
    <property type="entry name" value="ACETYL XYLAN ESTERASE DOMAIN-CONTAINING PROTEIN"/>
    <property type="match status" value="1"/>
</dbReference>
<reference evidence="4" key="1">
    <citation type="journal article" date="2019" name="Int. J. Syst. Evol. Microbiol.">
        <title>The Global Catalogue of Microorganisms (GCM) 10K type strain sequencing project: providing services to taxonomists for standard genome sequencing and annotation.</title>
        <authorList>
            <consortium name="The Broad Institute Genomics Platform"/>
            <consortium name="The Broad Institute Genome Sequencing Center for Infectious Disease"/>
            <person name="Wu L."/>
            <person name="Ma J."/>
        </authorList>
    </citation>
    <scope>NUCLEOTIDE SEQUENCE [LARGE SCALE GENOMIC DNA]</scope>
    <source>
        <strain evidence="4">CGMCC 4.7241</strain>
    </source>
</reference>
<accession>A0ABV7Y9Y2</accession>
<protein>
    <submittedName>
        <fullName evidence="3">Dienelactone hydrolase family protein</fullName>
        <ecNumber evidence="3">3.1.-.-</ecNumber>
    </submittedName>
</protein>
<organism evidence="3 4">
    <name type="scientific">Tenggerimyces flavus</name>
    <dbReference type="NCBI Taxonomy" id="1708749"/>
    <lineage>
        <taxon>Bacteria</taxon>
        <taxon>Bacillati</taxon>
        <taxon>Actinomycetota</taxon>
        <taxon>Actinomycetes</taxon>
        <taxon>Propionibacteriales</taxon>
        <taxon>Nocardioidaceae</taxon>
        <taxon>Tenggerimyces</taxon>
    </lineage>
</organism>
<dbReference type="InterPro" id="IPR029058">
    <property type="entry name" value="AB_hydrolase_fold"/>
</dbReference>
<dbReference type="EMBL" id="JBHRZH010000005">
    <property type="protein sequence ID" value="MFC3760500.1"/>
    <property type="molecule type" value="Genomic_DNA"/>
</dbReference>
<dbReference type="SUPFAM" id="SSF53474">
    <property type="entry name" value="alpha/beta-Hydrolases"/>
    <property type="match status" value="1"/>
</dbReference>
<feature type="domain" description="Dienelactone hydrolase" evidence="2">
    <location>
        <begin position="130"/>
        <end position="254"/>
    </location>
</feature>
<evidence type="ECO:0000259" key="2">
    <source>
        <dbReference type="Pfam" id="PF01738"/>
    </source>
</evidence>